<feature type="compositionally biased region" description="Low complexity" evidence="14">
    <location>
        <begin position="75"/>
        <end position="84"/>
    </location>
</feature>
<evidence type="ECO:0000256" key="9">
    <source>
        <dbReference type="ARBA" id="ARBA00022777"/>
    </source>
</evidence>
<keyword evidence="13 15" id="KW-0472">Membrane</keyword>
<dbReference type="OrthoDB" id="84942at2"/>
<evidence type="ECO:0000256" key="6">
    <source>
        <dbReference type="ARBA" id="ARBA00022679"/>
    </source>
</evidence>
<dbReference type="InterPro" id="IPR003660">
    <property type="entry name" value="HAMP_dom"/>
</dbReference>
<feature type="compositionally biased region" description="Basic and acidic residues" evidence="14">
    <location>
        <begin position="1"/>
        <end position="17"/>
    </location>
</feature>
<feature type="compositionally biased region" description="Basic and acidic residues" evidence="14">
    <location>
        <begin position="48"/>
        <end position="71"/>
    </location>
</feature>
<dbReference type="InterPro" id="IPR050428">
    <property type="entry name" value="TCS_sensor_his_kinase"/>
</dbReference>
<dbReference type="PRINTS" id="PR00344">
    <property type="entry name" value="BCTRLSENSOR"/>
</dbReference>
<feature type="domain" description="Histidine kinase" evidence="16">
    <location>
        <begin position="467"/>
        <end position="695"/>
    </location>
</feature>
<dbReference type="EMBL" id="CP041217">
    <property type="protein sequence ID" value="QDH20962.1"/>
    <property type="molecule type" value="Genomic_DNA"/>
</dbReference>
<evidence type="ECO:0000256" key="10">
    <source>
        <dbReference type="ARBA" id="ARBA00022840"/>
    </source>
</evidence>
<comment type="catalytic activity">
    <reaction evidence="1">
        <text>ATP + protein L-histidine = ADP + protein N-phospho-L-histidine.</text>
        <dbReference type="EC" id="2.7.13.3"/>
    </reaction>
</comment>
<evidence type="ECO:0000256" key="3">
    <source>
        <dbReference type="ARBA" id="ARBA00012438"/>
    </source>
</evidence>
<evidence type="ECO:0000259" key="16">
    <source>
        <dbReference type="PROSITE" id="PS50109"/>
    </source>
</evidence>
<dbReference type="EC" id="2.7.13.3" evidence="3"/>
<comment type="subcellular location">
    <subcellularLocation>
        <location evidence="2">Cell membrane</location>
        <topology evidence="2">Multi-pass membrane protein</topology>
    </subcellularLocation>
</comment>
<feature type="region of interest" description="Disordered" evidence="14">
    <location>
        <begin position="1"/>
        <end position="206"/>
    </location>
</feature>
<dbReference type="InterPro" id="IPR003661">
    <property type="entry name" value="HisK_dim/P_dom"/>
</dbReference>
<dbReference type="KEGG" id="saca:FFV09_08930"/>
<keyword evidence="4" id="KW-1003">Cell membrane</keyword>
<evidence type="ECO:0000313" key="18">
    <source>
        <dbReference type="EMBL" id="QDH20962.1"/>
    </source>
</evidence>
<keyword evidence="9" id="KW-0418">Kinase</keyword>
<evidence type="ECO:0000256" key="7">
    <source>
        <dbReference type="ARBA" id="ARBA00022692"/>
    </source>
</evidence>
<dbReference type="CDD" id="cd00075">
    <property type="entry name" value="HATPase"/>
    <property type="match status" value="1"/>
</dbReference>
<accession>A0A4Y6UTE4</accession>
<evidence type="ECO:0000256" key="13">
    <source>
        <dbReference type="ARBA" id="ARBA00023136"/>
    </source>
</evidence>
<dbReference type="Gene3D" id="3.30.565.10">
    <property type="entry name" value="Histidine kinase-like ATPase, C-terminal domain"/>
    <property type="match status" value="1"/>
</dbReference>
<keyword evidence="6" id="KW-0808">Transferase</keyword>
<feature type="domain" description="HAMP" evidence="17">
    <location>
        <begin position="398"/>
        <end position="452"/>
    </location>
</feature>
<dbReference type="Pfam" id="PF02518">
    <property type="entry name" value="HATPase_c"/>
    <property type="match status" value="1"/>
</dbReference>
<evidence type="ECO:0000256" key="12">
    <source>
        <dbReference type="ARBA" id="ARBA00023012"/>
    </source>
</evidence>
<feature type="transmembrane region" description="Helical" evidence="15">
    <location>
        <begin position="370"/>
        <end position="391"/>
    </location>
</feature>
<feature type="compositionally biased region" description="Basic and acidic residues" evidence="14">
    <location>
        <begin position="126"/>
        <end position="136"/>
    </location>
</feature>
<dbReference type="InterPro" id="IPR005467">
    <property type="entry name" value="His_kinase_dom"/>
</dbReference>
<organism evidence="18 19">
    <name type="scientific">Saccharibacillus brassicae</name>
    <dbReference type="NCBI Taxonomy" id="2583377"/>
    <lineage>
        <taxon>Bacteria</taxon>
        <taxon>Bacillati</taxon>
        <taxon>Bacillota</taxon>
        <taxon>Bacilli</taxon>
        <taxon>Bacillales</taxon>
        <taxon>Paenibacillaceae</taxon>
        <taxon>Saccharibacillus</taxon>
    </lineage>
</organism>
<sequence length="696" mass="73683">MADMKEGAEVGMRRAGEDLGAEPGSEESREQSVSQAGEVRGAESAGEGGERSGERAARGGEHVGEESREQSESQAGEVRGAESVGEGGEGSGERAARGAEAGSEGSREQSVSQAGEVRGAESVGEAGERSGERAARGAEPVGEGSREQSVSQAGEVRGAESVGEAGERSGERAARGAEPVGEGSAAGRAPNEHAAVRGGSAPGRSPAKDRLLKSLIQRTFQRTFLLSVLATVLTWALGLGVLLVWSGSLRPANYYESLVPQVAEQVRQLGDPVSPASQSAVAAIVPADGMAYEVFDASGRRIYGSFVTDSAHSIRGGPDLLARLNGHVSANGYYIRYEPLTGPDGAFAGAIALRYKLTAAAANPSHAVPLLLGGLLMAAAPFAYLYGFTVWSGRRLSRKLEEPFGHLIEGAEKIREHDLDFSLERGGTGVRELNQLLAAFEQMREALRESLRREWESERDRRDAIAAVAHDLGTPLSVIRGHAEVLLEDGGRRPERAVRYAETILGAVDRSISLTADLSEAARVERPDFALSPEPVDLEAAFRAKGREYAFLCRKRGLAFELSAHDLRAEGEHGPLRLDQHRINRVLDNLVSNALRYAPEGGCVAVELRIRPGTAEFEVRDDGPGFAEAGGGRIFEKFYREDAARSADAGTGGVGHSGLGLFIARTVVRRHGGEIAARNRPEGGASVSFSVAELED</sequence>
<dbReference type="SMART" id="SM00304">
    <property type="entry name" value="HAMP"/>
    <property type="match status" value="1"/>
</dbReference>
<dbReference type="Gene3D" id="1.10.287.130">
    <property type="match status" value="1"/>
</dbReference>
<dbReference type="SUPFAM" id="SSF55874">
    <property type="entry name" value="ATPase domain of HSP90 chaperone/DNA topoisomerase II/histidine kinase"/>
    <property type="match status" value="1"/>
</dbReference>
<dbReference type="Gene3D" id="6.10.340.10">
    <property type="match status" value="1"/>
</dbReference>
<feature type="compositionally biased region" description="Basic and acidic residues" evidence="14">
    <location>
        <begin position="165"/>
        <end position="175"/>
    </location>
</feature>
<dbReference type="GO" id="GO:0005886">
    <property type="term" value="C:plasma membrane"/>
    <property type="evidence" value="ECO:0007669"/>
    <property type="project" value="UniProtKB-SubCell"/>
</dbReference>
<reference evidence="18 19" key="1">
    <citation type="submission" date="2019-06" db="EMBL/GenBank/DDBJ databases">
        <title>Saccharibacillus brassicae sp. nov., an endophytic bacterium isolated from Chinese cabbage seeds (Brassica pekinensis).</title>
        <authorList>
            <person name="Jiang L."/>
            <person name="Lee J."/>
            <person name="Kim S.W."/>
        </authorList>
    </citation>
    <scope>NUCLEOTIDE SEQUENCE [LARGE SCALE GENOMIC DNA]</scope>
    <source>
        <strain evidence="19">KCTC 43072 / ATSA2</strain>
    </source>
</reference>
<dbReference type="PANTHER" id="PTHR45436:SF5">
    <property type="entry name" value="SENSOR HISTIDINE KINASE TRCS"/>
    <property type="match status" value="1"/>
</dbReference>
<evidence type="ECO:0000259" key="17">
    <source>
        <dbReference type="PROSITE" id="PS50885"/>
    </source>
</evidence>
<proteinExistence type="predicted"/>
<dbReference type="SMART" id="SM00388">
    <property type="entry name" value="HisKA"/>
    <property type="match status" value="1"/>
</dbReference>
<keyword evidence="8" id="KW-0547">Nucleotide-binding</keyword>
<dbReference type="InterPro" id="IPR036890">
    <property type="entry name" value="HATPase_C_sf"/>
</dbReference>
<keyword evidence="10" id="KW-0067">ATP-binding</keyword>
<dbReference type="GO" id="GO:0000155">
    <property type="term" value="F:phosphorelay sensor kinase activity"/>
    <property type="evidence" value="ECO:0007669"/>
    <property type="project" value="InterPro"/>
</dbReference>
<feature type="transmembrane region" description="Helical" evidence="15">
    <location>
        <begin position="223"/>
        <end position="245"/>
    </location>
</feature>
<evidence type="ECO:0000256" key="11">
    <source>
        <dbReference type="ARBA" id="ARBA00022989"/>
    </source>
</evidence>
<keyword evidence="5" id="KW-0597">Phosphoprotein</keyword>
<name>A0A4Y6UTE4_SACBS</name>
<evidence type="ECO:0000256" key="1">
    <source>
        <dbReference type="ARBA" id="ARBA00000085"/>
    </source>
</evidence>
<dbReference type="PROSITE" id="PS50885">
    <property type="entry name" value="HAMP"/>
    <property type="match status" value="1"/>
</dbReference>
<evidence type="ECO:0000256" key="14">
    <source>
        <dbReference type="SAM" id="MobiDB-lite"/>
    </source>
</evidence>
<keyword evidence="11 15" id="KW-1133">Transmembrane helix</keyword>
<dbReference type="Pfam" id="PF00512">
    <property type="entry name" value="HisKA"/>
    <property type="match status" value="1"/>
</dbReference>
<evidence type="ECO:0000256" key="15">
    <source>
        <dbReference type="SAM" id="Phobius"/>
    </source>
</evidence>
<evidence type="ECO:0000256" key="8">
    <source>
        <dbReference type="ARBA" id="ARBA00022741"/>
    </source>
</evidence>
<dbReference type="InterPro" id="IPR036097">
    <property type="entry name" value="HisK_dim/P_sf"/>
</dbReference>
<evidence type="ECO:0000256" key="2">
    <source>
        <dbReference type="ARBA" id="ARBA00004651"/>
    </source>
</evidence>
<keyword evidence="7 15" id="KW-0812">Transmembrane</keyword>
<evidence type="ECO:0000256" key="5">
    <source>
        <dbReference type="ARBA" id="ARBA00022553"/>
    </source>
</evidence>
<dbReference type="PANTHER" id="PTHR45436">
    <property type="entry name" value="SENSOR HISTIDINE KINASE YKOH"/>
    <property type="match status" value="1"/>
</dbReference>
<dbReference type="Proteomes" id="UP000316968">
    <property type="component" value="Chromosome"/>
</dbReference>
<dbReference type="AlphaFoldDB" id="A0A4Y6UTE4"/>
<keyword evidence="19" id="KW-1185">Reference proteome</keyword>
<evidence type="ECO:0000313" key="19">
    <source>
        <dbReference type="Proteomes" id="UP000316968"/>
    </source>
</evidence>
<dbReference type="SMART" id="SM00387">
    <property type="entry name" value="HATPase_c"/>
    <property type="match status" value="1"/>
</dbReference>
<dbReference type="PROSITE" id="PS50109">
    <property type="entry name" value="HIS_KIN"/>
    <property type="match status" value="1"/>
</dbReference>
<dbReference type="InterPro" id="IPR003594">
    <property type="entry name" value="HATPase_dom"/>
</dbReference>
<dbReference type="InterPro" id="IPR004358">
    <property type="entry name" value="Sig_transdc_His_kin-like_C"/>
</dbReference>
<protein>
    <recommendedName>
        <fullName evidence="3">histidine kinase</fullName>
        <ecNumber evidence="3">2.7.13.3</ecNumber>
    </recommendedName>
</protein>
<gene>
    <name evidence="18" type="ORF">FFV09_08930</name>
</gene>
<evidence type="ECO:0000256" key="4">
    <source>
        <dbReference type="ARBA" id="ARBA00022475"/>
    </source>
</evidence>
<dbReference type="CDD" id="cd00082">
    <property type="entry name" value="HisKA"/>
    <property type="match status" value="1"/>
</dbReference>
<feature type="compositionally biased region" description="Low complexity" evidence="14">
    <location>
        <begin position="36"/>
        <end position="45"/>
    </location>
</feature>
<dbReference type="GO" id="GO:0005524">
    <property type="term" value="F:ATP binding"/>
    <property type="evidence" value="ECO:0007669"/>
    <property type="project" value="UniProtKB-KW"/>
</dbReference>
<keyword evidence="12" id="KW-0902">Two-component regulatory system</keyword>
<dbReference type="SUPFAM" id="SSF47384">
    <property type="entry name" value="Homodimeric domain of signal transducing histidine kinase"/>
    <property type="match status" value="1"/>
</dbReference>